<evidence type="ECO:0000256" key="1">
    <source>
        <dbReference type="SAM" id="Phobius"/>
    </source>
</evidence>
<dbReference type="CDD" id="cd03011">
    <property type="entry name" value="TlpA_like_ScsD_MtbDsbE"/>
    <property type="match status" value="1"/>
</dbReference>
<gene>
    <name evidence="3" type="ORF">MNBD_GAMMA21-3003</name>
</gene>
<dbReference type="SUPFAM" id="SSF52833">
    <property type="entry name" value="Thioredoxin-like"/>
    <property type="match status" value="1"/>
</dbReference>
<sequence>MNIKPILKKRWVKWTLEILFFVVLYFALRAYMQRDMISGLAPDIQATTIEQQAFSLHASNAKPVLVHFWATWCGICKLEQDSIDSLSKDYNVMTIAMQSGSDDEVKAFLLEHDLTFKVINDEDGTFVARYGVVGVPASFVVNSKNEIVASEVGYTTPWGLRLRLWWAD</sequence>
<dbReference type="InterPro" id="IPR013766">
    <property type="entry name" value="Thioredoxin_domain"/>
</dbReference>
<evidence type="ECO:0000259" key="2">
    <source>
        <dbReference type="PROSITE" id="PS51352"/>
    </source>
</evidence>
<keyword evidence="1" id="KW-1133">Transmembrane helix</keyword>
<dbReference type="AlphaFoldDB" id="A0A3B0ZSJ1"/>
<dbReference type="GO" id="GO:0016209">
    <property type="term" value="F:antioxidant activity"/>
    <property type="evidence" value="ECO:0007669"/>
    <property type="project" value="InterPro"/>
</dbReference>
<feature type="domain" description="Thioredoxin" evidence="2">
    <location>
        <begin position="35"/>
        <end position="168"/>
    </location>
</feature>
<dbReference type="PROSITE" id="PS51352">
    <property type="entry name" value="THIOREDOXIN_2"/>
    <property type="match status" value="1"/>
</dbReference>
<dbReference type="EMBL" id="UOFR01000029">
    <property type="protein sequence ID" value="VAW94661.1"/>
    <property type="molecule type" value="Genomic_DNA"/>
</dbReference>
<dbReference type="InterPro" id="IPR000866">
    <property type="entry name" value="AhpC/TSA"/>
</dbReference>
<keyword evidence="1" id="KW-0812">Transmembrane</keyword>
<dbReference type="InterPro" id="IPR036249">
    <property type="entry name" value="Thioredoxin-like_sf"/>
</dbReference>
<organism evidence="3">
    <name type="scientific">hydrothermal vent metagenome</name>
    <dbReference type="NCBI Taxonomy" id="652676"/>
    <lineage>
        <taxon>unclassified sequences</taxon>
        <taxon>metagenomes</taxon>
        <taxon>ecological metagenomes</taxon>
    </lineage>
</organism>
<dbReference type="InterPro" id="IPR050553">
    <property type="entry name" value="Thioredoxin_ResA/DsbE_sf"/>
</dbReference>
<accession>A0A3B0ZSJ1</accession>
<dbReference type="PANTHER" id="PTHR42852:SF17">
    <property type="entry name" value="THIOREDOXIN-LIKE PROTEIN HI_1115"/>
    <property type="match status" value="1"/>
</dbReference>
<feature type="transmembrane region" description="Helical" evidence="1">
    <location>
        <begin position="12"/>
        <end position="32"/>
    </location>
</feature>
<protein>
    <recommendedName>
        <fullName evidence="2">Thioredoxin domain-containing protein</fullName>
    </recommendedName>
</protein>
<dbReference type="PANTHER" id="PTHR42852">
    <property type="entry name" value="THIOL:DISULFIDE INTERCHANGE PROTEIN DSBE"/>
    <property type="match status" value="1"/>
</dbReference>
<name>A0A3B0ZSJ1_9ZZZZ</name>
<keyword evidence="1" id="KW-0472">Membrane</keyword>
<evidence type="ECO:0000313" key="3">
    <source>
        <dbReference type="EMBL" id="VAW94661.1"/>
    </source>
</evidence>
<dbReference type="Gene3D" id="3.40.30.10">
    <property type="entry name" value="Glutaredoxin"/>
    <property type="match status" value="1"/>
</dbReference>
<dbReference type="Pfam" id="PF00578">
    <property type="entry name" value="AhpC-TSA"/>
    <property type="match status" value="1"/>
</dbReference>
<dbReference type="GO" id="GO:0016491">
    <property type="term" value="F:oxidoreductase activity"/>
    <property type="evidence" value="ECO:0007669"/>
    <property type="project" value="InterPro"/>
</dbReference>
<proteinExistence type="predicted"/>
<reference evidence="3" key="1">
    <citation type="submission" date="2018-06" db="EMBL/GenBank/DDBJ databases">
        <authorList>
            <person name="Zhirakovskaya E."/>
        </authorList>
    </citation>
    <scope>NUCLEOTIDE SEQUENCE</scope>
</reference>